<dbReference type="AlphaFoldDB" id="A0A0D1ZHG2"/>
<evidence type="ECO:0000313" key="3">
    <source>
        <dbReference type="Proteomes" id="UP000053328"/>
    </source>
</evidence>
<organism evidence="2 3">
    <name type="scientific">Exophiala spinifera</name>
    <dbReference type="NCBI Taxonomy" id="91928"/>
    <lineage>
        <taxon>Eukaryota</taxon>
        <taxon>Fungi</taxon>
        <taxon>Dikarya</taxon>
        <taxon>Ascomycota</taxon>
        <taxon>Pezizomycotina</taxon>
        <taxon>Eurotiomycetes</taxon>
        <taxon>Chaetothyriomycetidae</taxon>
        <taxon>Chaetothyriales</taxon>
        <taxon>Herpotrichiellaceae</taxon>
        <taxon>Exophiala</taxon>
    </lineage>
</organism>
<dbReference type="HOGENOM" id="CLU_044092_0_0_1"/>
<protein>
    <recommendedName>
        <fullName evidence="4">NAD(P)-binding domain-containing protein</fullName>
    </recommendedName>
</protein>
<gene>
    <name evidence="2" type="ORF">PV08_09644</name>
</gene>
<dbReference type="GeneID" id="27336727"/>
<dbReference type="STRING" id="91928.A0A0D1ZHG2"/>
<dbReference type="VEuPathDB" id="FungiDB:PV08_09644"/>
<proteinExistence type="predicted"/>
<dbReference type="Proteomes" id="UP000053328">
    <property type="component" value="Unassembled WGS sequence"/>
</dbReference>
<sequence>MTLRMNSSPSQKVTLLVLGAGWTWQFLQPQLKQADITHAATTTTGREGTIQFKFDGETADPEQFRKLPTARYVLVTFPLRGRGLSSKLQQLYSETHPPSRPGEQQQQQQQQQHALTKWIQLGSTGIYTGQDWNDSSSPVDTSNERCVAEDELIELGGCVLNLSGLYGGGRDPRNWVGRVAQTKDALSRKGALHLIHGQDVSRGIVALVKADTDMDTSNDDDDDSSSSSSTTTTTTRLFGRRWIVTDCCVYDWWGLVWEFMGDPSRESAPANVENAVEKAKYRRWLAELMDENKLNALPRPTSQLGKKLDSRDFWKAVGILPEKALAR</sequence>
<name>A0A0D1ZHG2_9EURO</name>
<dbReference type="OrthoDB" id="674948at2759"/>
<dbReference type="PANTHER" id="PTHR40129">
    <property type="entry name" value="KETOPANTOATE REDUCTASE N-TERMINAL DOMAIN-CONTAINING PROTEIN"/>
    <property type="match status" value="1"/>
</dbReference>
<dbReference type="PANTHER" id="PTHR40129:SF2">
    <property type="entry name" value="KETOPANTOATE REDUCTASE N-TERMINAL DOMAIN-CONTAINING PROTEIN"/>
    <property type="match status" value="1"/>
</dbReference>
<evidence type="ECO:0000313" key="2">
    <source>
        <dbReference type="EMBL" id="KIW12367.1"/>
    </source>
</evidence>
<dbReference type="EMBL" id="KN847498">
    <property type="protein sequence ID" value="KIW12367.1"/>
    <property type="molecule type" value="Genomic_DNA"/>
</dbReference>
<evidence type="ECO:0000256" key="1">
    <source>
        <dbReference type="SAM" id="MobiDB-lite"/>
    </source>
</evidence>
<dbReference type="Gene3D" id="3.40.50.720">
    <property type="entry name" value="NAD(P)-binding Rossmann-like Domain"/>
    <property type="match status" value="1"/>
</dbReference>
<accession>A0A0D1ZHG2</accession>
<feature type="region of interest" description="Disordered" evidence="1">
    <location>
        <begin position="93"/>
        <end position="113"/>
    </location>
</feature>
<dbReference type="RefSeq" id="XP_016232583.1">
    <property type="nucleotide sequence ID" value="XM_016383960.1"/>
</dbReference>
<keyword evidence="3" id="KW-1185">Reference proteome</keyword>
<reference evidence="2 3" key="1">
    <citation type="submission" date="2015-01" db="EMBL/GenBank/DDBJ databases">
        <title>The Genome Sequence of Exophiala spinifera CBS89968.</title>
        <authorList>
            <consortium name="The Broad Institute Genomics Platform"/>
            <person name="Cuomo C."/>
            <person name="de Hoog S."/>
            <person name="Gorbushina A."/>
            <person name="Stielow B."/>
            <person name="Teixiera M."/>
            <person name="Abouelleil A."/>
            <person name="Chapman S.B."/>
            <person name="Priest M."/>
            <person name="Young S.K."/>
            <person name="Wortman J."/>
            <person name="Nusbaum C."/>
            <person name="Birren B."/>
        </authorList>
    </citation>
    <scope>NUCLEOTIDE SEQUENCE [LARGE SCALE GENOMIC DNA]</scope>
    <source>
        <strain evidence="2 3">CBS 89968</strain>
    </source>
</reference>
<evidence type="ECO:0008006" key="4">
    <source>
        <dbReference type="Google" id="ProtNLM"/>
    </source>
</evidence>